<dbReference type="Proteomes" id="UP000192277">
    <property type="component" value="Unassembled WGS sequence"/>
</dbReference>
<dbReference type="SUPFAM" id="SSF56112">
    <property type="entry name" value="Protein kinase-like (PK-like)"/>
    <property type="match status" value="1"/>
</dbReference>
<accession>A0ABX3NTE1</accession>
<keyword evidence="2" id="KW-1185">Reference proteome</keyword>
<evidence type="ECO:0000313" key="2">
    <source>
        <dbReference type="Proteomes" id="UP000192277"/>
    </source>
</evidence>
<organism evidence="1 2">
    <name type="scientific">Niastella koreensis</name>
    <dbReference type="NCBI Taxonomy" id="354356"/>
    <lineage>
        <taxon>Bacteria</taxon>
        <taxon>Pseudomonadati</taxon>
        <taxon>Bacteroidota</taxon>
        <taxon>Chitinophagia</taxon>
        <taxon>Chitinophagales</taxon>
        <taxon>Chitinophagaceae</taxon>
        <taxon>Niastella</taxon>
    </lineage>
</organism>
<protein>
    <recommendedName>
        <fullName evidence="3">Aminoglycoside phosphotransferase</fullName>
    </recommendedName>
</protein>
<dbReference type="PANTHER" id="PTHR43883:SF1">
    <property type="entry name" value="GLUCONOKINASE"/>
    <property type="match status" value="1"/>
</dbReference>
<dbReference type="RefSeq" id="WP_014218564.1">
    <property type="nucleotide sequence ID" value="NZ_LWBO01000024.1"/>
</dbReference>
<name>A0ABX3NTE1_9BACT</name>
<proteinExistence type="predicted"/>
<reference evidence="1 2" key="1">
    <citation type="submission" date="2016-04" db="EMBL/GenBank/DDBJ databases">
        <authorList>
            <person name="Chen L."/>
            <person name="Zhuang W."/>
            <person name="Wang G."/>
        </authorList>
    </citation>
    <scope>NUCLEOTIDE SEQUENCE [LARGE SCALE GENOMIC DNA]</scope>
    <source>
        <strain evidence="2">GR20</strain>
    </source>
</reference>
<dbReference type="PANTHER" id="PTHR43883">
    <property type="entry name" value="SLR0207 PROTEIN"/>
    <property type="match status" value="1"/>
</dbReference>
<gene>
    <name evidence="1" type="ORF">A4D02_34865</name>
</gene>
<dbReference type="InterPro" id="IPR011009">
    <property type="entry name" value="Kinase-like_dom_sf"/>
</dbReference>
<sequence>MTKEQINKLLTAGQFPEPCNPVLVETHISWVVIGDHYVYKIKKPVHYSFLDFSTLEKRKFYCEREIALNKRLTEDLYLGVQPVRLLSGGYIIGGEKGEIVDFSVEMRKIDNDLQMDVMLPKNSVTKDDIRRLAEKIASFHKHTTIMYDKDLFDIQKKFNDLGSEKPILIESINRSMGAVIDRAIKVSNEFTHKNISLLTNRLNNGYVRDCHGDLHTRNIFLFPNPQPFDCIEFNDDYRQIDVLNEIAFLCMDLDAAGRQDLSDLFVKFYNDLFPAMRTAEEYQLFVYYKSYRANIRAKVNSLRARSAGNETEKTDWLRQSEGYLKLMEQYINLLNSE</sequence>
<evidence type="ECO:0000313" key="1">
    <source>
        <dbReference type="EMBL" id="OQP44408.1"/>
    </source>
</evidence>
<dbReference type="InterPro" id="IPR052732">
    <property type="entry name" value="Cell-binding_unc_protein"/>
</dbReference>
<evidence type="ECO:0008006" key="3">
    <source>
        <dbReference type="Google" id="ProtNLM"/>
    </source>
</evidence>
<comment type="caution">
    <text evidence="1">The sequence shown here is derived from an EMBL/GenBank/DDBJ whole genome shotgun (WGS) entry which is preliminary data.</text>
</comment>
<dbReference type="EMBL" id="LWBO01000024">
    <property type="protein sequence ID" value="OQP44408.1"/>
    <property type="molecule type" value="Genomic_DNA"/>
</dbReference>